<dbReference type="RefSeq" id="WP_183254617.1">
    <property type="nucleotide sequence ID" value="NZ_BAAAFF010000002.1"/>
</dbReference>
<evidence type="ECO:0000313" key="2">
    <source>
        <dbReference type="Proteomes" id="UP000566663"/>
    </source>
</evidence>
<dbReference type="EMBL" id="JACHFZ010000003">
    <property type="protein sequence ID" value="MBB5292338.1"/>
    <property type="molecule type" value="Genomic_DNA"/>
</dbReference>
<dbReference type="InterPro" id="IPR007801">
    <property type="entry name" value="MbnB/TglH/ChrH"/>
</dbReference>
<dbReference type="PANTHER" id="PTHR42194">
    <property type="entry name" value="UPF0276 PROTEIN HI_1600"/>
    <property type="match status" value="1"/>
</dbReference>
<dbReference type="NCBIfam" id="NF003818">
    <property type="entry name" value="PRK05409.1"/>
    <property type="match status" value="1"/>
</dbReference>
<gene>
    <name evidence="1" type="ORF">HNQ67_001858</name>
</gene>
<accession>A0A7W8HYQ0</accession>
<name>A0A7W8HYQ0_9CAUL</name>
<evidence type="ECO:0000313" key="1">
    <source>
        <dbReference type="EMBL" id="MBB5292338.1"/>
    </source>
</evidence>
<dbReference type="Gene3D" id="3.20.20.150">
    <property type="entry name" value="Divalent-metal-dependent TIM barrel enzymes"/>
    <property type="match status" value="1"/>
</dbReference>
<dbReference type="PANTHER" id="PTHR42194:SF1">
    <property type="entry name" value="UPF0276 PROTEIN HI_1600"/>
    <property type="match status" value="1"/>
</dbReference>
<dbReference type="AlphaFoldDB" id="A0A7W8HYQ0"/>
<dbReference type="Pfam" id="PF05114">
    <property type="entry name" value="MbnB_TglH_ChrH"/>
    <property type="match status" value="1"/>
</dbReference>
<dbReference type="InterPro" id="IPR036237">
    <property type="entry name" value="Xyl_isomerase-like_sf"/>
</dbReference>
<dbReference type="Proteomes" id="UP000566663">
    <property type="component" value="Unassembled WGS sequence"/>
</dbReference>
<dbReference type="SUPFAM" id="SSF51658">
    <property type="entry name" value="Xylose isomerase-like"/>
    <property type="match status" value="1"/>
</dbReference>
<proteinExistence type="predicted"/>
<keyword evidence="2" id="KW-1185">Reference proteome</keyword>
<sequence length="282" mass="31278">MTSLPTAGVSLKPQHFAEAEACPAVGPRRGLWFEVHPENYMVAGGPRLHWLDRVRAVRPLSLHGVGLSLAGDERPDRDHLARFRALIDRFQPFLVSEHLAWSRRSGVYHPDLLPVPRSREMLTLICAHVDEAQSALGRTLLIENPAAYLRMAGHDWDEVDFLAEIARRTGCGLLIDVNNVHVSACNLGQSAEDWLDRVPAALVGEIHLAGHRPDPVWGEDLLIDSHDAPVSETVWRLHERLLARIGPRPTLIERDGQVPAFDRLLEEQARAAGALASTRTPA</sequence>
<organism evidence="1 2">
    <name type="scientific">Brevundimonas basaltis</name>
    <dbReference type="NCBI Taxonomy" id="472166"/>
    <lineage>
        <taxon>Bacteria</taxon>
        <taxon>Pseudomonadati</taxon>
        <taxon>Pseudomonadota</taxon>
        <taxon>Alphaproteobacteria</taxon>
        <taxon>Caulobacterales</taxon>
        <taxon>Caulobacteraceae</taxon>
        <taxon>Brevundimonas</taxon>
    </lineage>
</organism>
<reference evidence="1 2" key="1">
    <citation type="submission" date="2020-08" db="EMBL/GenBank/DDBJ databases">
        <title>Genomic Encyclopedia of Type Strains, Phase IV (KMG-IV): sequencing the most valuable type-strain genomes for metagenomic binning, comparative biology and taxonomic classification.</title>
        <authorList>
            <person name="Goeker M."/>
        </authorList>
    </citation>
    <scope>NUCLEOTIDE SEQUENCE [LARGE SCALE GENOMIC DNA]</scope>
    <source>
        <strain evidence="1 2">DSM 25335</strain>
    </source>
</reference>
<protein>
    <submittedName>
        <fullName evidence="1">Uncharacterized protein</fullName>
    </submittedName>
</protein>
<comment type="caution">
    <text evidence="1">The sequence shown here is derived from an EMBL/GenBank/DDBJ whole genome shotgun (WGS) entry which is preliminary data.</text>
</comment>